<accession>A0AAN7PBI2</accession>
<dbReference type="SUPFAM" id="SSF109910">
    <property type="entry name" value="YgfY-like"/>
    <property type="match status" value="1"/>
</dbReference>
<reference evidence="6" key="1">
    <citation type="submission" date="2023-01" db="EMBL/GenBank/DDBJ databases">
        <title>Key to firefly adult light organ development and bioluminescence: homeobox transcription factors regulate luciferase expression and transportation to peroxisome.</title>
        <authorList>
            <person name="Fu X."/>
        </authorList>
    </citation>
    <scope>NUCLEOTIDE SEQUENCE [LARGE SCALE GENOMIC DNA]</scope>
</reference>
<dbReference type="GO" id="GO:0006121">
    <property type="term" value="P:mitochondrial electron transport, succinate to ubiquinone"/>
    <property type="evidence" value="ECO:0007669"/>
    <property type="project" value="UniProtKB-UniRule"/>
</dbReference>
<dbReference type="InterPro" id="IPR028882">
    <property type="entry name" value="SDHAF2"/>
</dbReference>
<evidence type="ECO:0000256" key="2">
    <source>
        <dbReference type="ARBA" id="ARBA00023128"/>
    </source>
</evidence>
<dbReference type="GO" id="GO:0034553">
    <property type="term" value="P:mitochondrial respiratory chain complex II assembly"/>
    <property type="evidence" value="ECO:0007669"/>
    <property type="project" value="TreeGrafter"/>
</dbReference>
<dbReference type="PANTHER" id="PTHR12469:SF2">
    <property type="entry name" value="SUCCINATE DEHYDROGENASE ASSEMBLY FACTOR 2, MITOCHONDRIAL"/>
    <property type="match status" value="1"/>
</dbReference>
<keyword evidence="3 4" id="KW-0143">Chaperone</keyword>
<evidence type="ECO:0000313" key="5">
    <source>
        <dbReference type="EMBL" id="KAK4881018.1"/>
    </source>
</evidence>
<dbReference type="HAMAP" id="MF_03057">
    <property type="entry name" value="SDHAF2"/>
    <property type="match status" value="1"/>
</dbReference>
<comment type="caution">
    <text evidence="5">The sequence shown here is derived from an EMBL/GenBank/DDBJ whole genome shotgun (WGS) entry which is preliminary data.</text>
</comment>
<dbReference type="FunFam" id="1.10.150.250:FF:000002">
    <property type="entry name" value="Succinate dehydrogenase assembly factor 2, mitochondrial"/>
    <property type="match status" value="1"/>
</dbReference>
<dbReference type="GO" id="GO:0005759">
    <property type="term" value="C:mitochondrial matrix"/>
    <property type="evidence" value="ECO:0007669"/>
    <property type="project" value="UniProtKB-SubCell"/>
</dbReference>
<evidence type="ECO:0000256" key="3">
    <source>
        <dbReference type="ARBA" id="ARBA00023186"/>
    </source>
</evidence>
<dbReference type="GO" id="GO:0006099">
    <property type="term" value="P:tricarboxylic acid cycle"/>
    <property type="evidence" value="ECO:0007669"/>
    <property type="project" value="TreeGrafter"/>
</dbReference>
<comment type="subcellular location">
    <subcellularLocation>
        <location evidence="1 4">Mitochondrion matrix</location>
    </subcellularLocation>
</comment>
<dbReference type="InterPro" id="IPR005631">
    <property type="entry name" value="SDH"/>
</dbReference>
<name>A0AAN7PBI2_9COLE</name>
<protein>
    <recommendedName>
        <fullName evidence="4">Succinate dehydrogenase assembly factor 2, mitochondrial</fullName>
        <shortName evidence="4">SDH assembly factor 2</shortName>
        <shortName evidence="4">SDHAF2</shortName>
    </recommendedName>
</protein>
<evidence type="ECO:0000313" key="6">
    <source>
        <dbReference type="Proteomes" id="UP001353858"/>
    </source>
</evidence>
<dbReference type="PANTHER" id="PTHR12469">
    <property type="entry name" value="PROTEIN EMI5 HOMOLOG, MITOCHONDRIAL"/>
    <property type="match status" value="1"/>
</dbReference>
<comment type="function">
    <text evidence="4">Plays an essential role in the assembly of succinate dehydrogenase (SDH), an enzyme complex (also referred to as respiratory complex II) that is a component of both the tricarboxylic acid (TCA) cycle and the mitochondrial electron transport chain, and which couples the oxidation of succinate to fumarate with the reduction of ubiquinone (coenzyme Q) to ubiquinol. Required for flavinylation (covalent attachment of FAD) of the flavoprotein subunit of the SDH catalytic dimer.</text>
</comment>
<dbReference type="InterPro" id="IPR036714">
    <property type="entry name" value="SDH_sf"/>
</dbReference>
<sequence>MYLRALTQSLQLRPRLSVRYTSKKVQETVIDPPDESTILPLHYEDVKVDLKTLRARLLYQSRKRGMLENGLILSSFAAKFLPDMTEEQLGLYDRLINTPSNDWDIYYWAVGTKETPEEFDNEIMRMLKQHVKNPDRTGLTMQPPLY</sequence>
<comment type="subunit">
    <text evidence="4">Interacts with the flavoprotein subunit within the SDH catalytic dimer.</text>
</comment>
<dbReference type="Gene3D" id="1.10.150.250">
    <property type="entry name" value="Flavinator of succinate dehydrogenase"/>
    <property type="match status" value="1"/>
</dbReference>
<dbReference type="AlphaFoldDB" id="A0AAN7PBI2"/>
<organism evidence="5 6">
    <name type="scientific">Aquatica leii</name>
    <dbReference type="NCBI Taxonomy" id="1421715"/>
    <lineage>
        <taxon>Eukaryota</taxon>
        <taxon>Metazoa</taxon>
        <taxon>Ecdysozoa</taxon>
        <taxon>Arthropoda</taxon>
        <taxon>Hexapoda</taxon>
        <taxon>Insecta</taxon>
        <taxon>Pterygota</taxon>
        <taxon>Neoptera</taxon>
        <taxon>Endopterygota</taxon>
        <taxon>Coleoptera</taxon>
        <taxon>Polyphaga</taxon>
        <taxon>Elateriformia</taxon>
        <taxon>Elateroidea</taxon>
        <taxon>Lampyridae</taxon>
        <taxon>Luciolinae</taxon>
        <taxon>Aquatica</taxon>
    </lineage>
</organism>
<comment type="similarity">
    <text evidence="4">Belongs to the SDHAF2 family.</text>
</comment>
<proteinExistence type="inferred from homology"/>
<keyword evidence="2 4" id="KW-0496">Mitochondrion</keyword>
<dbReference type="Proteomes" id="UP001353858">
    <property type="component" value="Unassembled WGS sequence"/>
</dbReference>
<dbReference type="EMBL" id="JARPUR010000002">
    <property type="protein sequence ID" value="KAK4881018.1"/>
    <property type="molecule type" value="Genomic_DNA"/>
</dbReference>
<dbReference type="Pfam" id="PF03937">
    <property type="entry name" value="Sdh5"/>
    <property type="match status" value="1"/>
</dbReference>
<evidence type="ECO:0000256" key="1">
    <source>
        <dbReference type="ARBA" id="ARBA00004305"/>
    </source>
</evidence>
<gene>
    <name evidence="5" type="ORF">RN001_004337</name>
</gene>
<evidence type="ECO:0000256" key="4">
    <source>
        <dbReference type="HAMAP-Rule" id="MF_03057"/>
    </source>
</evidence>
<keyword evidence="6" id="KW-1185">Reference proteome</keyword>